<dbReference type="Pfam" id="PF01031">
    <property type="entry name" value="Dynamin_M"/>
    <property type="match status" value="1"/>
</dbReference>
<evidence type="ECO:0000256" key="4">
    <source>
        <dbReference type="ARBA" id="ARBA00022670"/>
    </source>
</evidence>
<dbReference type="InterPro" id="IPR027268">
    <property type="entry name" value="Peptidase_M4/M1_CTD_sf"/>
</dbReference>
<proteinExistence type="inferred from homology"/>
<dbReference type="SUPFAM" id="SSF55486">
    <property type="entry name" value="Metalloproteases ('zincins'), catalytic domain"/>
    <property type="match status" value="1"/>
</dbReference>
<evidence type="ECO:0000256" key="11">
    <source>
        <dbReference type="ARBA" id="ARBA00023134"/>
    </source>
</evidence>
<dbReference type="PROSITE" id="PS51388">
    <property type="entry name" value="GED"/>
    <property type="match status" value="1"/>
</dbReference>
<dbReference type="Gene3D" id="1.20.120.1240">
    <property type="entry name" value="Dynamin, middle domain"/>
    <property type="match status" value="1"/>
</dbReference>
<dbReference type="InterPro" id="IPR027417">
    <property type="entry name" value="P-loop_NTPase"/>
</dbReference>
<dbReference type="PANTHER" id="PTHR33478">
    <property type="entry name" value="EXTRACELLULAR METALLOPROTEINASE MEP"/>
    <property type="match status" value="1"/>
</dbReference>
<evidence type="ECO:0000256" key="8">
    <source>
        <dbReference type="ARBA" id="ARBA00022801"/>
    </source>
</evidence>
<dbReference type="InterPro" id="IPR022812">
    <property type="entry name" value="Dynamin"/>
</dbReference>
<protein>
    <recommendedName>
        <fullName evidence="20">Fungalysin</fullName>
    </recommendedName>
</protein>
<dbReference type="InterPro" id="IPR030381">
    <property type="entry name" value="G_DYNAMIN_dom"/>
</dbReference>
<gene>
    <name evidence="18" type="ORF">RHS04_01776</name>
</gene>
<keyword evidence="8" id="KW-0378">Hydrolase</keyword>
<evidence type="ECO:0000256" key="2">
    <source>
        <dbReference type="ARBA" id="ARBA00006006"/>
    </source>
</evidence>
<feature type="binding site" evidence="14">
    <location>
        <position position="413"/>
    </location>
    <ligand>
        <name>Zn(2+)</name>
        <dbReference type="ChEBI" id="CHEBI:29105"/>
        <note>catalytic</note>
    </ligand>
</feature>
<dbReference type="Gene3D" id="1.10.390.10">
    <property type="entry name" value="Neutral Protease Domain 2"/>
    <property type="match status" value="1"/>
</dbReference>
<dbReference type="InterPro" id="IPR000375">
    <property type="entry name" value="Dynamin_stalk"/>
</dbReference>
<feature type="binding site" evidence="14">
    <location>
        <position position="438"/>
    </location>
    <ligand>
        <name>Zn(2+)</name>
        <dbReference type="ChEBI" id="CHEBI:29105"/>
        <note>catalytic</note>
    </ligand>
</feature>
<evidence type="ECO:0000256" key="13">
    <source>
        <dbReference type="PIRSR" id="PIRSR601842-1"/>
    </source>
</evidence>
<reference evidence="18" key="1">
    <citation type="submission" date="2020-09" db="EMBL/GenBank/DDBJ databases">
        <title>Comparative genome analyses of four rice-infecting Rhizoctonia solani isolates reveal extensive enrichment of homogalacturonan modification genes.</title>
        <authorList>
            <person name="Lee D.-Y."/>
            <person name="Jeon J."/>
            <person name="Kim K.-T."/>
            <person name="Cheong K."/>
            <person name="Song H."/>
            <person name="Choi G."/>
            <person name="Ko J."/>
            <person name="Opiyo S.O."/>
            <person name="Zuo S."/>
            <person name="Madhav S."/>
            <person name="Lee Y.-H."/>
            <person name="Wang G.-L."/>
        </authorList>
    </citation>
    <scope>NUCLEOTIDE SEQUENCE</scope>
    <source>
        <strain evidence="18">AG1-IA YN-7</strain>
    </source>
</reference>
<dbReference type="CDD" id="cd09596">
    <property type="entry name" value="M36"/>
    <property type="match status" value="1"/>
</dbReference>
<keyword evidence="3" id="KW-0964">Secreted</keyword>
<dbReference type="CDD" id="cd08771">
    <property type="entry name" value="DLP_1"/>
    <property type="match status" value="1"/>
</dbReference>
<evidence type="ECO:0000256" key="15">
    <source>
        <dbReference type="SAM" id="SignalP"/>
    </source>
</evidence>
<feature type="binding site" evidence="14">
    <location>
        <position position="409"/>
    </location>
    <ligand>
        <name>Zn(2+)</name>
        <dbReference type="ChEBI" id="CHEBI:29105"/>
        <note>catalytic</note>
    </ligand>
</feature>
<dbReference type="GO" id="GO:0005525">
    <property type="term" value="F:GTP binding"/>
    <property type="evidence" value="ECO:0007669"/>
    <property type="project" value="InterPro"/>
</dbReference>
<dbReference type="GO" id="GO:0004222">
    <property type="term" value="F:metalloendopeptidase activity"/>
    <property type="evidence" value="ECO:0007669"/>
    <property type="project" value="InterPro"/>
</dbReference>
<keyword evidence="4" id="KW-0645">Protease</keyword>
<dbReference type="SUPFAM" id="SSF52540">
    <property type="entry name" value="P-loop containing nucleoside triphosphate hydrolases"/>
    <property type="match status" value="1"/>
</dbReference>
<keyword evidence="6 15" id="KW-0732">Signal</keyword>
<dbReference type="InterPro" id="IPR001842">
    <property type="entry name" value="Peptidase_M36"/>
</dbReference>
<dbReference type="InterPro" id="IPR020850">
    <property type="entry name" value="GED_dom"/>
</dbReference>
<organism evidence="18 19">
    <name type="scientific">Rhizoctonia solani</name>
    <dbReference type="NCBI Taxonomy" id="456999"/>
    <lineage>
        <taxon>Eukaryota</taxon>
        <taxon>Fungi</taxon>
        <taxon>Dikarya</taxon>
        <taxon>Basidiomycota</taxon>
        <taxon>Agaricomycotina</taxon>
        <taxon>Agaricomycetes</taxon>
        <taxon>Cantharellales</taxon>
        <taxon>Ceratobasidiaceae</taxon>
        <taxon>Rhizoctonia</taxon>
    </lineage>
</organism>
<evidence type="ECO:0000256" key="7">
    <source>
        <dbReference type="ARBA" id="ARBA00022741"/>
    </source>
</evidence>
<dbReference type="Pfam" id="PF00350">
    <property type="entry name" value="Dynamin_N"/>
    <property type="match status" value="1"/>
</dbReference>
<evidence type="ECO:0000313" key="18">
    <source>
        <dbReference type="EMBL" id="KAF8683252.1"/>
    </source>
</evidence>
<dbReference type="InterPro" id="IPR011096">
    <property type="entry name" value="FTP_domain"/>
</dbReference>
<evidence type="ECO:0000256" key="3">
    <source>
        <dbReference type="ARBA" id="ARBA00022525"/>
    </source>
</evidence>
<dbReference type="InterPro" id="IPR001401">
    <property type="entry name" value="Dynamin_GTPase"/>
</dbReference>
<keyword evidence="11" id="KW-0342">GTP-binding</keyword>
<dbReference type="InterPro" id="IPR023231">
    <property type="entry name" value="GSKIP_dom_sf"/>
</dbReference>
<dbReference type="InterPro" id="IPR045063">
    <property type="entry name" value="Dynamin_N"/>
</dbReference>
<evidence type="ECO:0000259" key="16">
    <source>
        <dbReference type="PROSITE" id="PS51388"/>
    </source>
</evidence>
<comment type="caution">
    <text evidence="18">The sequence shown here is derived from an EMBL/GenBank/DDBJ whole genome shotgun (WGS) entry which is preliminary data.</text>
</comment>
<dbReference type="Gene3D" id="3.10.170.10">
    <property type="match status" value="1"/>
</dbReference>
<evidence type="ECO:0000256" key="9">
    <source>
        <dbReference type="ARBA" id="ARBA00022833"/>
    </source>
</evidence>
<evidence type="ECO:0000256" key="12">
    <source>
        <dbReference type="ARBA" id="ARBA00023145"/>
    </source>
</evidence>
<feature type="domain" description="Dynamin-type G" evidence="17">
    <location>
        <begin position="662"/>
        <end position="969"/>
    </location>
</feature>
<comment type="similarity">
    <text evidence="2">Belongs to the peptidase M36 family.</text>
</comment>
<dbReference type="Gene3D" id="3.40.50.300">
    <property type="entry name" value="P-loop containing nucleotide triphosphate hydrolases"/>
    <property type="match status" value="1"/>
</dbReference>
<evidence type="ECO:0000256" key="5">
    <source>
        <dbReference type="ARBA" id="ARBA00022723"/>
    </source>
</evidence>
<dbReference type="SMART" id="SM00053">
    <property type="entry name" value="DYNc"/>
    <property type="match status" value="1"/>
</dbReference>
<dbReference type="Pfam" id="PF02212">
    <property type="entry name" value="GED"/>
    <property type="match status" value="1"/>
</dbReference>
<dbReference type="PROSITE" id="PS51718">
    <property type="entry name" value="G_DYNAMIN_2"/>
    <property type="match status" value="1"/>
</dbReference>
<keyword evidence="5 14" id="KW-0479">Metal-binding</keyword>
<keyword evidence="10" id="KW-0482">Metalloprotease</keyword>
<dbReference type="InterPro" id="IPR050371">
    <property type="entry name" value="Fungal_virulence_M36"/>
</dbReference>
<feature type="chain" id="PRO_5034156827" description="Fungalysin" evidence="15">
    <location>
        <begin position="21"/>
        <end position="1473"/>
    </location>
</feature>
<dbReference type="GO" id="GO:0006508">
    <property type="term" value="P:proteolysis"/>
    <property type="evidence" value="ECO:0007669"/>
    <property type="project" value="UniProtKB-KW"/>
</dbReference>
<feature type="domain" description="GED" evidence="16">
    <location>
        <begin position="1274"/>
        <end position="1370"/>
    </location>
</feature>
<sequence length="1473" mass="163454">MAPLHKLAVVAFLIVQGAIAAPWDAHSRRTTHAVRSVGPRGTLFHSYHPEPRFETYGVHGVAHPLAKRGLPSTHEEAARAFLSEKMGCEADTLARKSGHSFGSTAHEYFRQSFNNIPVANAVANVALKGDRVVSFGTSFVKPKSVAAATPLLLEEEAVESAEAALGGVRTEHPVFVEYFAKDTNHVVLTYVVNIRNYETEEWHEAFVDAHTGEIVNVISFGSHASYRAIPLTSADPTNGFQTFTDPHDPISSPDGWHAYRSIFSGELQYTTATDGNNAHVFKSTVNDGLTKQSSAVNNYNYAFDPAKSPADNKDAATVNAFYVVNMMHDLLYRYGFTESAYNFQYHNNGKGGAQNDNVYVSVQVSEKTVFNDASFFTPGDGVNGELRLYLWNKTTPFRDVAFENDLLVHEYAHGLTGRLVGGGTARCLQSNEARALGEGWSDAVANWVRQTSAQSASQDFTLGSYVNGKSLRDYPYSTSMNTNPLTYSSLQTRTEYHAAGELWGNIWHEIFAAFVSKYGFSNDKNNSTGTAGNIVALQLLIDALPLQPCNPTFVNARDAILQADFNRSEGANACLLWSVFAKRGLGYGATTTKADVFKVPTISPSTMSDDSAIFPSEGQSGYESSAEDLSNPVGIAASNFGMRQRKLLDLVNRLHNTGIQAEIDLPQICVVGSQSAGKSSLIESISGIKLPRATGTCTRCPTECRLKFSEEPWTCTVHLRFLKDASGNDINPVRNIMFGTVINRKADVEDRLRRAQLAILSPGIDSSLFLRDPLPRTSSTTVAFSENFVSVEISGPDVTDLSFCDLPGIIANVREGSDESDIELVKRLVTSYIRKESCIILLTVTCETDFENQGARSLAKQHDPDGKRTIGVLTKPDRIESGEEQKWLAFVRGETEVLSKGWFCVKQPSPSELEERLSWSEARQREQDFFGTKHPWATQSLAARQHFGTARLTTRLSEILSDLIQTRMPSLIQEIQRLTQSTVEGLRLLPNEVSEDPAGAVLNLVMDFHRDVSTHVEGIPDSDGLIQQVREASTKFRNSIRASAPCFRPYKTKYDKDSKYAMPKVDFIIEEDGDFVTQGEPAPNWDLYEEDVGTMSQNAITRELPKNIPFIVKQKLIKRFVELWEGPTTVLLEDVERILRAHMQKLVDHSFSQHSYGGLHNAVGTLVADRILQCREVADAQIRFLLDIENNQTFTTNTHYFASYKEKFITYYKAVRKDRRGENSLVQGLTQGLNANTDFSKSMAEAIAHLTKMGLTVQPVDLGKLIQPEAEDELIDIMAEVRAYYQVAYKRFVDVIPMATDETLVRGFCRGLEKRLFEGLGVSGEGAKERCASLLEYSHEITLEREMLKTRRDRLLLARREIASIWDNELVLSLKELSYGVKSSQILASGPIAGSKGAPPMATIVMPDDVGITVQVTENGWQVCDPTSHIAAPRRFETLDDLLTEHNEEYAKRRQDSLIQKLLAVVAEREHSE</sequence>
<dbReference type="Pfam" id="PF07504">
    <property type="entry name" value="FTP"/>
    <property type="match status" value="1"/>
</dbReference>
<dbReference type="PANTHER" id="PTHR33478:SF1">
    <property type="entry name" value="EXTRACELLULAR METALLOPROTEINASE MEP"/>
    <property type="match status" value="1"/>
</dbReference>
<dbReference type="EMBL" id="JACYCC010000034">
    <property type="protein sequence ID" value="KAF8683252.1"/>
    <property type="molecule type" value="Genomic_DNA"/>
</dbReference>
<feature type="active site" evidence="13">
    <location>
        <position position="410"/>
    </location>
</feature>
<keyword evidence="9 14" id="KW-0862">Zinc</keyword>
<dbReference type="Proteomes" id="UP000650582">
    <property type="component" value="Unassembled WGS sequence"/>
</dbReference>
<evidence type="ECO:0000256" key="10">
    <source>
        <dbReference type="ARBA" id="ARBA00023049"/>
    </source>
</evidence>
<dbReference type="GO" id="GO:0003924">
    <property type="term" value="F:GTPase activity"/>
    <property type="evidence" value="ECO:0007669"/>
    <property type="project" value="InterPro"/>
</dbReference>
<keyword evidence="12" id="KW-0865">Zymogen</keyword>
<dbReference type="Pfam" id="PF02128">
    <property type="entry name" value="Peptidase_M36"/>
    <property type="match status" value="1"/>
</dbReference>
<feature type="signal peptide" evidence="15">
    <location>
        <begin position="1"/>
        <end position="20"/>
    </location>
</feature>
<comment type="cofactor">
    <cofactor evidence="14">
        <name>Zn(2+)</name>
        <dbReference type="ChEBI" id="CHEBI:29105"/>
    </cofactor>
    <text evidence="14">Binds 1 zinc ion per subunit.</text>
</comment>
<dbReference type="InterPro" id="IPR003130">
    <property type="entry name" value="GED"/>
</dbReference>
<evidence type="ECO:0000259" key="17">
    <source>
        <dbReference type="PROSITE" id="PS51718"/>
    </source>
</evidence>
<accession>A0A8H7HDQ0</accession>
<dbReference type="Gene3D" id="3.30.2280.10">
    <property type="entry name" value="Hypothetical protein (hspc210)"/>
    <property type="match status" value="1"/>
</dbReference>
<evidence type="ECO:0008006" key="20">
    <source>
        <dbReference type="Google" id="ProtNLM"/>
    </source>
</evidence>
<evidence type="ECO:0000256" key="6">
    <source>
        <dbReference type="ARBA" id="ARBA00022729"/>
    </source>
</evidence>
<name>A0A8H7HDQ0_9AGAM</name>
<evidence type="ECO:0000256" key="1">
    <source>
        <dbReference type="ARBA" id="ARBA00004613"/>
    </source>
</evidence>
<feature type="binding site" evidence="14">
    <location>
        <position position="223"/>
    </location>
    <ligand>
        <name>Zn(2+)</name>
        <dbReference type="ChEBI" id="CHEBI:29105"/>
        <note>catalytic</note>
    </ligand>
</feature>
<dbReference type="PRINTS" id="PR00195">
    <property type="entry name" value="DYNAMIN"/>
</dbReference>
<dbReference type="SMART" id="SM00302">
    <property type="entry name" value="GED"/>
    <property type="match status" value="1"/>
</dbReference>
<evidence type="ECO:0000313" key="19">
    <source>
        <dbReference type="Proteomes" id="UP000650582"/>
    </source>
</evidence>
<dbReference type="GO" id="GO:0005615">
    <property type="term" value="C:extracellular space"/>
    <property type="evidence" value="ECO:0007669"/>
    <property type="project" value="InterPro"/>
</dbReference>
<comment type="subcellular location">
    <subcellularLocation>
        <location evidence="1">Secreted</location>
    </subcellularLocation>
</comment>
<dbReference type="GO" id="GO:0008270">
    <property type="term" value="F:zinc ion binding"/>
    <property type="evidence" value="ECO:0007669"/>
    <property type="project" value="InterPro"/>
</dbReference>
<keyword evidence="7" id="KW-0547">Nucleotide-binding</keyword>
<evidence type="ECO:0000256" key="14">
    <source>
        <dbReference type="PIRSR" id="PIRSR601842-2"/>
    </source>
</evidence>